<protein>
    <submittedName>
        <fullName evidence="4">T9SS type A sorting domain-containing protein</fullName>
    </submittedName>
</protein>
<evidence type="ECO:0000259" key="3">
    <source>
        <dbReference type="Pfam" id="PF18962"/>
    </source>
</evidence>
<feature type="domain" description="Secretion system C-terminal sorting" evidence="3">
    <location>
        <begin position="266"/>
        <end position="335"/>
    </location>
</feature>
<dbReference type="Proteomes" id="UP000656244">
    <property type="component" value="Unassembled WGS sequence"/>
</dbReference>
<dbReference type="EMBL" id="JACNMF010000002">
    <property type="protein sequence ID" value="MBC3757981.1"/>
    <property type="molecule type" value="Genomic_DNA"/>
</dbReference>
<dbReference type="AlphaFoldDB" id="A0A923H7F5"/>
<accession>A0A923H7F5</accession>
<keyword evidence="5" id="KW-1185">Reference proteome</keyword>
<evidence type="ECO:0000313" key="4">
    <source>
        <dbReference type="EMBL" id="MBC3757981.1"/>
    </source>
</evidence>
<dbReference type="NCBIfam" id="TIGR04183">
    <property type="entry name" value="Por_Secre_tail"/>
    <property type="match status" value="1"/>
</dbReference>
<evidence type="ECO:0000256" key="1">
    <source>
        <dbReference type="ARBA" id="ARBA00022729"/>
    </source>
</evidence>
<comment type="caution">
    <text evidence="4">The sequence shown here is derived from an EMBL/GenBank/DDBJ whole genome shotgun (WGS) entry which is preliminary data.</text>
</comment>
<dbReference type="RefSeq" id="WP_186560212.1">
    <property type="nucleotide sequence ID" value="NZ_JACNMF010000002.1"/>
</dbReference>
<name>A0A923H7F5_9FLAO</name>
<sequence length="338" mass="36406">MKKITLFTTTLFLFLSFNLNAQLLQSIDLEGLVIGDVGTDINGVTPGQDGLFTLTNSGGNSDFQIVSIGGVIGQALQITGSDSPTGSKFVWKDGLGTAWASRTTGNDYIQVEYNFYTGSATTSKNVEDVLLYNSDYSILIAGLRFIPETKEILGLAYFDNAGTLDTFLFNLAASPVVLTADTWYRVGFAFNPTNGEVIWRGVDFYSGVMGAATGVDPFEVDLSVLPGTGNAVSSTSYFDNIRVKAEATENLLLSIEDNQISKSIALFPNPANDDINLTIPTDVNVTKIEVTDISGRTIKTIGEKNINSPINVSDLSSGLYLLNIYSPIGKATKRFMKN</sequence>
<organism evidence="4 5">
    <name type="scientific">Hyunsoonleella aquatilis</name>
    <dbReference type="NCBI Taxonomy" id="2762758"/>
    <lineage>
        <taxon>Bacteria</taxon>
        <taxon>Pseudomonadati</taxon>
        <taxon>Bacteroidota</taxon>
        <taxon>Flavobacteriia</taxon>
        <taxon>Flavobacteriales</taxon>
        <taxon>Flavobacteriaceae</taxon>
    </lineage>
</organism>
<reference evidence="4" key="1">
    <citation type="submission" date="2020-08" db="EMBL/GenBank/DDBJ databases">
        <title>Hyunsoonleella sp. strain SJ7 genome sequencing and assembly.</title>
        <authorList>
            <person name="Kim I."/>
        </authorList>
    </citation>
    <scope>NUCLEOTIDE SEQUENCE</scope>
    <source>
        <strain evidence="4">SJ7</strain>
    </source>
</reference>
<feature type="chain" id="PRO_5037319534" evidence="2">
    <location>
        <begin position="22"/>
        <end position="338"/>
    </location>
</feature>
<keyword evidence="1 2" id="KW-0732">Signal</keyword>
<feature type="signal peptide" evidence="2">
    <location>
        <begin position="1"/>
        <end position="21"/>
    </location>
</feature>
<proteinExistence type="predicted"/>
<evidence type="ECO:0000313" key="5">
    <source>
        <dbReference type="Proteomes" id="UP000656244"/>
    </source>
</evidence>
<dbReference type="Pfam" id="PF18962">
    <property type="entry name" value="Por_Secre_tail"/>
    <property type="match status" value="1"/>
</dbReference>
<evidence type="ECO:0000256" key="2">
    <source>
        <dbReference type="SAM" id="SignalP"/>
    </source>
</evidence>
<dbReference type="InterPro" id="IPR026444">
    <property type="entry name" value="Secre_tail"/>
</dbReference>
<gene>
    <name evidence="4" type="ORF">H7U19_06170</name>
</gene>